<evidence type="ECO:0000313" key="2">
    <source>
        <dbReference type="Proteomes" id="UP000249061"/>
    </source>
</evidence>
<comment type="caution">
    <text evidence="1">The sequence shown here is derived from an EMBL/GenBank/DDBJ whole genome shotgun (WGS) entry which is preliminary data.</text>
</comment>
<accession>A0A2W5SYI8</accession>
<dbReference type="EMBL" id="QFQP01000027">
    <property type="protein sequence ID" value="PZR08020.1"/>
    <property type="molecule type" value="Genomic_DNA"/>
</dbReference>
<protein>
    <submittedName>
        <fullName evidence="1">Uncharacterized protein</fullName>
    </submittedName>
</protein>
<proteinExistence type="predicted"/>
<name>A0A2W5SYI8_9BACT</name>
<dbReference type="AlphaFoldDB" id="A0A2W5SYI8"/>
<sequence>MEPLAALAERADAAVAIADADARTVSQQWATHWLLSHEPLWFERHQHSRGRKLAAQPEVTADALLYSFDANGEVTRIRRWSGFLKRWHEDEVFAREGDVVTGYRFDARGAAMNVDRYTFEGSRLVMHEKYAVRAKKLGRERYVWSGAQLLRVDVENWGHSWALTWSGDALEAIHAVYAQGPSEIWRRPRSDESLETLLPSIRELWLREVTDLLAKQPPFTHLAVVLDEEAYNRLLPPSFALGTEAQRGEFNPAELAELHVDGASLLALCVRANQLLWSDGQYDRAREFTRELAAALRKNFDGVTVYATALDADHEADAVSASSTGT</sequence>
<dbReference type="Proteomes" id="UP000249061">
    <property type="component" value="Unassembled WGS sequence"/>
</dbReference>
<organism evidence="1 2">
    <name type="scientific">Archangium gephyra</name>
    <dbReference type="NCBI Taxonomy" id="48"/>
    <lineage>
        <taxon>Bacteria</taxon>
        <taxon>Pseudomonadati</taxon>
        <taxon>Myxococcota</taxon>
        <taxon>Myxococcia</taxon>
        <taxon>Myxococcales</taxon>
        <taxon>Cystobacterineae</taxon>
        <taxon>Archangiaceae</taxon>
        <taxon>Archangium</taxon>
    </lineage>
</organism>
<evidence type="ECO:0000313" key="1">
    <source>
        <dbReference type="EMBL" id="PZR08020.1"/>
    </source>
</evidence>
<reference evidence="1 2" key="1">
    <citation type="submission" date="2017-08" db="EMBL/GenBank/DDBJ databases">
        <title>Infants hospitalized years apart are colonized by the same room-sourced microbial strains.</title>
        <authorList>
            <person name="Brooks B."/>
            <person name="Olm M.R."/>
            <person name="Firek B.A."/>
            <person name="Baker R."/>
            <person name="Thomas B.C."/>
            <person name="Morowitz M.J."/>
            <person name="Banfield J.F."/>
        </authorList>
    </citation>
    <scope>NUCLEOTIDE SEQUENCE [LARGE SCALE GENOMIC DNA]</scope>
    <source>
        <strain evidence="1">S2_003_000_R2_14</strain>
    </source>
</reference>
<gene>
    <name evidence="1" type="ORF">DI536_25630</name>
</gene>